<dbReference type="Proteomes" id="UP000041254">
    <property type="component" value="Unassembled WGS sequence"/>
</dbReference>
<feature type="compositionally biased region" description="Polar residues" evidence="1">
    <location>
        <begin position="124"/>
        <end position="135"/>
    </location>
</feature>
<organism evidence="2 3">
    <name type="scientific">Vitrella brassicaformis (strain CCMP3155)</name>
    <dbReference type="NCBI Taxonomy" id="1169540"/>
    <lineage>
        <taxon>Eukaryota</taxon>
        <taxon>Sar</taxon>
        <taxon>Alveolata</taxon>
        <taxon>Colpodellida</taxon>
        <taxon>Vitrellaceae</taxon>
        <taxon>Vitrella</taxon>
    </lineage>
</organism>
<evidence type="ECO:0000313" key="3">
    <source>
        <dbReference type="Proteomes" id="UP000041254"/>
    </source>
</evidence>
<accession>A0A0G4EV40</accession>
<dbReference type="PANTHER" id="PTHR34438">
    <property type="entry name" value="SI:DKEY-97L20.6"/>
    <property type="match status" value="1"/>
</dbReference>
<feature type="compositionally biased region" description="Basic and acidic residues" evidence="1">
    <location>
        <begin position="265"/>
        <end position="296"/>
    </location>
</feature>
<dbReference type="VEuPathDB" id="CryptoDB:Vbra_13625"/>
<keyword evidence="3" id="KW-1185">Reference proteome</keyword>
<feature type="compositionally biased region" description="Basic and acidic residues" evidence="1">
    <location>
        <begin position="178"/>
        <end position="205"/>
    </location>
</feature>
<feature type="region of interest" description="Disordered" evidence="1">
    <location>
        <begin position="111"/>
        <end position="218"/>
    </location>
</feature>
<sequence>MSGEEIPDWAPQDDPSCAFALDVATAESAAEEAVESIIHEGGRLIYAHYLQRKAFPFAASAICDVLLSHVDMCFVRMDEGERGRAEQWALEAEPKRPPIDTWARGAVEVRRREGKAPKAIGATQDETTTPSSTRSPKGRRDMREREKDEEVLETEEKPPPPVTMPIEWRPGAGVDGWVRGRDSEEDALRDMKERETRRRKDEEARLKKKKQEDEEEQARLAKLKAELKHKPYTFDSDGNLIMVSPVMSPERLPPQNVAVNYRWRATEGGDGAKEAKAKKNPDRRTVGREEERKAAGDEEAVLVRKSKSRQPPAIETMQVAPGVALSEGGRMKKGPEPSPDPRHLSRKDYERLVESFANMSSSLLPSSFQPIASVASPLMESIAEEQVPVGMESWQETAAESASPTASVRIAEPAPEGAAEATVAAAQAASTLDRFNAAIVNAKDWGVNPPAKGSKKTQPSVPTDLSNTQFVKLKKDALGDIKRRLRDRSNEHSGPFKHQPPPPPGAARSHPTVAEMQERFFLPHIGGQPGEETAHTSVRSAAPSPDLGLPIGGEGARMSPPMVAGRGKGRGGIKTNNPELARRLLAGTSQ</sequence>
<proteinExistence type="predicted"/>
<feature type="compositionally biased region" description="Basic and acidic residues" evidence="1">
    <location>
        <begin position="473"/>
        <end position="491"/>
    </location>
</feature>
<dbReference type="OrthoDB" id="429109at2759"/>
<name>A0A0G4EV40_VITBC</name>
<gene>
    <name evidence="2" type="ORF">Vbra_13625</name>
</gene>
<feature type="compositionally biased region" description="Polar residues" evidence="1">
    <location>
        <begin position="456"/>
        <end position="470"/>
    </location>
</feature>
<dbReference type="InParanoid" id="A0A0G4EV40"/>
<feature type="region of interest" description="Disordered" evidence="1">
    <location>
        <begin position="387"/>
        <end position="408"/>
    </location>
</feature>
<feature type="compositionally biased region" description="Basic and acidic residues" evidence="1">
    <location>
        <begin position="138"/>
        <end position="158"/>
    </location>
</feature>
<feature type="compositionally biased region" description="Basic and acidic residues" evidence="1">
    <location>
        <begin position="329"/>
        <end position="347"/>
    </location>
</feature>
<dbReference type="PANTHER" id="PTHR34438:SF1">
    <property type="entry name" value="CHROMOSOME 2 OPEN READING FRAME 81"/>
    <property type="match status" value="1"/>
</dbReference>
<dbReference type="InterPro" id="IPR028042">
    <property type="entry name" value="DUF4639"/>
</dbReference>
<reference evidence="2 3" key="1">
    <citation type="submission" date="2014-11" db="EMBL/GenBank/DDBJ databases">
        <authorList>
            <person name="Zhu J."/>
            <person name="Qi W."/>
            <person name="Song R."/>
        </authorList>
    </citation>
    <scope>NUCLEOTIDE SEQUENCE [LARGE SCALE GENOMIC DNA]</scope>
</reference>
<dbReference type="OMA" id="CILHEHY"/>
<feature type="compositionally biased region" description="Low complexity" evidence="1">
    <location>
        <begin position="396"/>
        <end position="408"/>
    </location>
</feature>
<feature type="region of interest" description="Disordered" evidence="1">
    <location>
        <begin position="265"/>
        <end position="347"/>
    </location>
</feature>
<dbReference type="EMBL" id="CDMY01000327">
    <property type="protein sequence ID" value="CEM02476.1"/>
    <property type="molecule type" value="Genomic_DNA"/>
</dbReference>
<evidence type="ECO:0000256" key="1">
    <source>
        <dbReference type="SAM" id="MobiDB-lite"/>
    </source>
</evidence>
<evidence type="ECO:0000313" key="2">
    <source>
        <dbReference type="EMBL" id="CEM02476.1"/>
    </source>
</evidence>
<feature type="region of interest" description="Disordered" evidence="1">
    <location>
        <begin position="444"/>
        <end position="590"/>
    </location>
</feature>
<dbReference type="AlphaFoldDB" id="A0A0G4EV40"/>
<protein>
    <submittedName>
        <fullName evidence="2">Uncharacterized protein</fullName>
    </submittedName>
</protein>